<dbReference type="PANTHER" id="PTHR21505">
    <property type="entry name" value="MADF DOMAIN-CONTAINING PROTEIN-RELATED"/>
    <property type="match status" value="1"/>
</dbReference>
<protein>
    <recommendedName>
        <fullName evidence="2">MADF domain-containing protein</fullName>
    </recommendedName>
</protein>
<dbReference type="AlphaFoldDB" id="A0ABD1EDN9"/>
<keyword evidence="4" id="KW-1185">Reference proteome</keyword>
<evidence type="ECO:0000313" key="3">
    <source>
        <dbReference type="EMBL" id="KAL1492535.1"/>
    </source>
</evidence>
<dbReference type="Proteomes" id="UP001566132">
    <property type="component" value="Unassembled WGS sequence"/>
</dbReference>
<evidence type="ECO:0000256" key="1">
    <source>
        <dbReference type="SAM" id="MobiDB-lite"/>
    </source>
</evidence>
<organism evidence="3 4">
    <name type="scientific">Hypothenemus hampei</name>
    <name type="common">Coffee berry borer</name>
    <dbReference type="NCBI Taxonomy" id="57062"/>
    <lineage>
        <taxon>Eukaryota</taxon>
        <taxon>Metazoa</taxon>
        <taxon>Ecdysozoa</taxon>
        <taxon>Arthropoda</taxon>
        <taxon>Hexapoda</taxon>
        <taxon>Insecta</taxon>
        <taxon>Pterygota</taxon>
        <taxon>Neoptera</taxon>
        <taxon>Endopterygota</taxon>
        <taxon>Coleoptera</taxon>
        <taxon>Polyphaga</taxon>
        <taxon>Cucujiformia</taxon>
        <taxon>Curculionidae</taxon>
        <taxon>Scolytinae</taxon>
        <taxon>Hypothenemus</taxon>
    </lineage>
</organism>
<dbReference type="InterPro" id="IPR006578">
    <property type="entry name" value="MADF-dom"/>
</dbReference>
<evidence type="ECO:0000313" key="4">
    <source>
        <dbReference type="Proteomes" id="UP001566132"/>
    </source>
</evidence>
<accession>A0ABD1EDN9</accession>
<feature type="region of interest" description="Disordered" evidence="1">
    <location>
        <begin position="104"/>
        <end position="147"/>
    </location>
</feature>
<feature type="domain" description="MADF" evidence="2">
    <location>
        <begin position="9"/>
        <end position="101"/>
    </location>
</feature>
<sequence length="224" mass="25818">MWDHRQIKTLIELYRNNPCLYEYRNSLYRNKHARNKALEEIRTALYKLGLNVSIAEIKSKFNNLRTTFLVQHRKYLSSLKSGSGSDDQKRINIQNIETIRTPNIATRLSRPSSISTDMATPSTSRTHSESSSGKKKKRKKSTDDGNFFMSKASNALTTLTNVLARDDNPKPVEISLPKKTSMRTFSEFVESQLEFLMGDEELLLETQQEILTTIWAARKKKLQK</sequence>
<dbReference type="SMART" id="SM00595">
    <property type="entry name" value="MADF"/>
    <property type="match status" value="1"/>
</dbReference>
<comment type="caution">
    <text evidence="3">The sequence shown here is derived from an EMBL/GenBank/DDBJ whole genome shotgun (WGS) entry which is preliminary data.</text>
</comment>
<reference evidence="3 4" key="1">
    <citation type="submission" date="2024-05" db="EMBL/GenBank/DDBJ databases">
        <title>Genetic variation in Jamaican populations of the coffee berry borer (Hypothenemus hampei).</title>
        <authorList>
            <person name="Errbii M."/>
            <person name="Myrie A."/>
        </authorList>
    </citation>
    <scope>NUCLEOTIDE SEQUENCE [LARGE SCALE GENOMIC DNA]</scope>
    <source>
        <strain evidence="3">JA-Hopewell-2020-01-JO</strain>
        <tissue evidence="3">Whole body</tissue>
    </source>
</reference>
<dbReference type="EMBL" id="JBDJPC010000008">
    <property type="protein sequence ID" value="KAL1492535.1"/>
    <property type="molecule type" value="Genomic_DNA"/>
</dbReference>
<dbReference type="Gene3D" id="1.10.10.60">
    <property type="entry name" value="Homeodomain-like"/>
    <property type="match status" value="1"/>
</dbReference>
<dbReference type="PROSITE" id="PS51029">
    <property type="entry name" value="MADF"/>
    <property type="match status" value="1"/>
</dbReference>
<name>A0ABD1EDN9_HYPHA</name>
<feature type="compositionally biased region" description="Low complexity" evidence="1">
    <location>
        <begin position="120"/>
        <end position="131"/>
    </location>
</feature>
<dbReference type="Pfam" id="PF10545">
    <property type="entry name" value="MADF_DNA_bdg"/>
    <property type="match status" value="1"/>
</dbReference>
<dbReference type="PANTHER" id="PTHR21505:SF12">
    <property type="entry name" value="MADF DOMAIN-CONTAINING PROTEIN-RELATED"/>
    <property type="match status" value="1"/>
</dbReference>
<gene>
    <name evidence="3" type="ORF">ABEB36_010775</name>
</gene>
<evidence type="ECO:0000259" key="2">
    <source>
        <dbReference type="PROSITE" id="PS51029"/>
    </source>
</evidence>
<feature type="compositionally biased region" description="Polar residues" evidence="1">
    <location>
        <begin position="104"/>
        <end position="119"/>
    </location>
</feature>
<proteinExistence type="predicted"/>